<evidence type="ECO:0000259" key="8">
    <source>
        <dbReference type="PROSITE" id="PS50102"/>
    </source>
</evidence>
<dbReference type="InterPro" id="IPR012677">
    <property type="entry name" value="Nucleotide-bd_a/b_plait_sf"/>
</dbReference>
<keyword evidence="2" id="KW-0507">mRNA processing</keyword>
<dbReference type="AlphaFoldDB" id="E4X0P9"/>
<keyword evidence="3" id="KW-0677">Repeat</keyword>
<dbReference type="SUPFAM" id="SSF54928">
    <property type="entry name" value="RNA-binding domain, RBD"/>
    <property type="match status" value="3"/>
</dbReference>
<keyword evidence="5" id="KW-0508">mRNA splicing</keyword>
<proteinExistence type="inferred from homology"/>
<dbReference type="Gene3D" id="3.30.420.10">
    <property type="entry name" value="Ribonuclease H-like superfamily/Ribonuclease H"/>
    <property type="match status" value="1"/>
</dbReference>
<reference evidence="9" key="1">
    <citation type="journal article" date="2010" name="Science">
        <title>Plasticity of animal genome architecture unmasked by rapid evolution of a pelagic tunicate.</title>
        <authorList>
            <person name="Denoeud F."/>
            <person name="Henriet S."/>
            <person name="Mungpakdee S."/>
            <person name="Aury J.M."/>
            <person name="Da Silva C."/>
            <person name="Brinkmann H."/>
            <person name="Mikhaleva J."/>
            <person name="Olsen L.C."/>
            <person name="Jubin C."/>
            <person name="Canestro C."/>
            <person name="Bouquet J.M."/>
            <person name="Danks G."/>
            <person name="Poulain J."/>
            <person name="Campsteijn C."/>
            <person name="Adamski M."/>
            <person name="Cross I."/>
            <person name="Yadetie F."/>
            <person name="Muffato M."/>
            <person name="Louis A."/>
            <person name="Butcher S."/>
            <person name="Tsagkogeorga G."/>
            <person name="Konrad A."/>
            <person name="Singh S."/>
            <person name="Jensen M.F."/>
            <person name="Cong E.H."/>
            <person name="Eikeseth-Otteraa H."/>
            <person name="Noel B."/>
            <person name="Anthouard V."/>
            <person name="Porcel B.M."/>
            <person name="Kachouri-Lafond R."/>
            <person name="Nishino A."/>
            <person name="Ugolini M."/>
            <person name="Chourrout P."/>
            <person name="Nishida H."/>
            <person name="Aasland R."/>
            <person name="Huzurbazar S."/>
            <person name="Westhof E."/>
            <person name="Delsuc F."/>
            <person name="Lehrach H."/>
            <person name="Reinhardt R."/>
            <person name="Weissenbach J."/>
            <person name="Roy S.W."/>
            <person name="Artiguenave F."/>
            <person name="Postlethwait J.H."/>
            <person name="Manak J.R."/>
            <person name="Thompson E.M."/>
            <person name="Jaillon O."/>
            <person name="Du Pasquier L."/>
            <person name="Boudinot P."/>
            <person name="Liberles D.A."/>
            <person name="Volff J.N."/>
            <person name="Philippe H."/>
            <person name="Lenhard B."/>
            <person name="Roest Crollius H."/>
            <person name="Wincker P."/>
            <person name="Chourrout D."/>
        </authorList>
    </citation>
    <scope>NUCLEOTIDE SEQUENCE [LARGE SCALE GENOMIC DNA]</scope>
</reference>
<organism evidence="9">
    <name type="scientific">Oikopleura dioica</name>
    <name type="common">Tunicate</name>
    <dbReference type="NCBI Taxonomy" id="34765"/>
    <lineage>
        <taxon>Eukaryota</taxon>
        <taxon>Metazoa</taxon>
        <taxon>Chordata</taxon>
        <taxon>Tunicata</taxon>
        <taxon>Appendicularia</taxon>
        <taxon>Copelata</taxon>
        <taxon>Oikopleuridae</taxon>
        <taxon>Oikopleura</taxon>
    </lineage>
</organism>
<dbReference type="CDD" id="cd12509">
    <property type="entry name" value="RRM3_ESRPs_Fusilli"/>
    <property type="match status" value="1"/>
</dbReference>
<dbReference type="PANTHER" id="PTHR13976">
    <property type="entry name" value="HETEROGENEOUS NUCLEAR RIBONUCLEOPROTEIN-RELATED"/>
    <property type="match status" value="1"/>
</dbReference>
<name>E4X0P9_OIKDI</name>
<dbReference type="PROSITE" id="PS50102">
    <property type="entry name" value="RRM"/>
    <property type="match status" value="1"/>
</dbReference>
<evidence type="ECO:0000313" key="9">
    <source>
        <dbReference type="EMBL" id="CBY22933.1"/>
    </source>
</evidence>
<sequence length="559" mass="62637">MFNSRHLLNEFANDVQTLSGKFLTVTDGPDWLRQYLHPLAAKFGRTLPQCLHHFVDLRKCFRKSIPHTPLYFNFDDILEHLQLQSSGDRLLDMAKVEQKLSKDYKCDFNNLMEMISSRLLTRACGHEIVEEDTCVRVRGIPWQCSDHDLAKFFRGLNIPSGGVSLVLNQNGRRSGEALIRFENSEHRNLALQRHRQHMGNRYIEVFKAPSIDFIQMNAGTLPQVERFLGQGSVAIARMRGLPFSASKEDILQFLCEIHIVNGRDGIFLIKTAEGKPTGDAFVLLASEDDAVQALGRHKANLRDRYVEVFRSTGAELHQVLTRAMAAPIIPPGSHTGLPFMMAQQYIPSSVRNCVRLRGMPYSATLEDIMNFLGESSQFILPAGVHMVLNQQGRPSGDAFIQLQAHEFASRVALDVNKGGCHKKHMGERYVEVFQCSGDEMNLVLMGGTLNRNGVQAPPGMTLIPTDFAMQQQAMLYAHAPMMMPVAPNAFMQTADVARQRAVFPYSPYHGVFPTPPMSPTSTPLPPNYLQMPPGLKHMDGSPGSHQNSQEYHSPPKYAK</sequence>
<dbReference type="Pfam" id="PF00076">
    <property type="entry name" value="RRM_1"/>
    <property type="match status" value="1"/>
</dbReference>
<feature type="domain" description="RRM" evidence="8">
    <location>
        <begin position="133"/>
        <end position="210"/>
    </location>
</feature>
<dbReference type="OrthoDB" id="431068at2759"/>
<keyword evidence="10" id="KW-1185">Reference proteome</keyword>
<dbReference type="InterPro" id="IPR036397">
    <property type="entry name" value="RNaseH_sf"/>
</dbReference>
<evidence type="ECO:0000256" key="5">
    <source>
        <dbReference type="ARBA" id="ARBA00023187"/>
    </source>
</evidence>
<accession>E4X0P9</accession>
<dbReference type="GO" id="GO:0006397">
    <property type="term" value="P:mRNA processing"/>
    <property type="evidence" value="ECO:0007669"/>
    <property type="project" value="UniProtKB-KW"/>
</dbReference>
<dbReference type="GO" id="GO:0003723">
    <property type="term" value="F:RNA binding"/>
    <property type="evidence" value="ECO:0007669"/>
    <property type="project" value="UniProtKB-UniRule"/>
</dbReference>
<evidence type="ECO:0000256" key="6">
    <source>
        <dbReference type="PROSITE-ProRule" id="PRU00176"/>
    </source>
</evidence>
<protein>
    <recommendedName>
        <fullName evidence="8">RRM domain-containing protein</fullName>
    </recommendedName>
</protein>
<dbReference type="EMBL" id="FN653020">
    <property type="protein sequence ID" value="CBY22933.1"/>
    <property type="molecule type" value="Genomic_DNA"/>
</dbReference>
<dbReference type="GO" id="GO:0008380">
    <property type="term" value="P:RNA splicing"/>
    <property type="evidence" value="ECO:0007669"/>
    <property type="project" value="UniProtKB-KW"/>
</dbReference>
<dbReference type="InterPro" id="IPR000504">
    <property type="entry name" value="RRM_dom"/>
</dbReference>
<evidence type="ECO:0000256" key="7">
    <source>
        <dbReference type="SAM" id="MobiDB-lite"/>
    </source>
</evidence>
<feature type="compositionally biased region" description="Pro residues" evidence="7">
    <location>
        <begin position="516"/>
        <end position="526"/>
    </location>
</feature>
<dbReference type="SMART" id="SM00360">
    <property type="entry name" value="RRM"/>
    <property type="match status" value="3"/>
</dbReference>
<feature type="region of interest" description="Disordered" evidence="7">
    <location>
        <begin position="516"/>
        <end position="559"/>
    </location>
</feature>
<keyword evidence="4 6" id="KW-0694">RNA-binding</keyword>
<evidence type="ECO:0000256" key="3">
    <source>
        <dbReference type="ARBA" id="ARBA00022737"/>
    </source>
</evidence>
<evidence type="ECO:0000256" key="2">
    <source>
        <dbReference type="ARBA" id="ARBA00022664"/>
    </source>
</evidence>
<dbReference type="CDD" id="cd12508">
    <property type="entry name" value="RRM2_ESRPs_Fusilli"/>
    <property type="match status" value="1"/>
</dbReference>
<dbReference type="Gene3D" id="3.30.70.330">
    <property type="match status" value="3"/>
</dbReference>
<dbReference type="InterPro" id="IPR050666">
    <property type="entry name" value="ESRP"/>
</dbReference>
<evidence type="ECO:0000256" key="1">
    <source>
        <dbReference type="ARBA" id="ARBA00008866"/>
    </source>
</evidence>
<evidence type="ECO:0000256" key="4">
    <source>
        <dbReference type="ARBA" id="ARBA00022884"/>
    </source>
</evidence>
<dbReference type="InParanoid" id="E4X0P9"/>
<dbReference type="Proteomes" id="UP000001307">
    <property type="component" value="Unassembled WGS sequence"/>
</dbReference>
<evidence type="ECO:0000313" key="10">
    <source>
        <dbReference type="Proteomes" id="UP000001307"/>
    </source>
</evidence>
<dbReference type="InterPro" id="IPR035979">
    <property type="entry name" value="RBD_domain_sf"/>
</dbReference>
<dbReference type="CDD" id="cd12507">
    <property type="entry name" value="RRM1_ESRPs_Fusilli"/>
    <property type="match status" value="1"/>
</dbReference>
<comment type="similarity">
    <text evidence="1">Belongs to the ESRP family.</text>
</comment>
<gene>
    <name evidence="9" type="ORF">GSOID_T00014855001</name>
</gene>